<name>A0A919J3E9_9ACTN</name>
<evidence type="ECO:0008006" key="4">
    <source>
        <dbReference type="Google" id="ProtNLM"/>
    </source>
</evidence>
<keyword evidence="3" id="KW-1185">Reference proteome</keyword>
<evidence type="ECO:0000313" key="2">
    <source>
        <dbReference type="EMBL" id="GIE12253.1"/>
    </source>
</evidence>
<evidence type="ECO:0000313" key="3">
    <source>
        <dbReference type="Proteomes" id="UP000598174"/>
    </source>
</evidence>
<organism evidence="2 3">
    <name type="scientific">Paractinoplanes ferrugineus</name>
    <dbReference type="NCBI Taxonomy" id="113564"/>
    <lineage>
        <taxon>Bacteria</taxon>
        <taxon>Bacillati</taxon>
        <taxon>Actinomycetota</taxon>
        <taxon>Actinomycetes</taxon>
        <taxon>Micromonosporales</taxon>
        <taxon>Micromonosporaceae</taxon>
        <taxon>Paractinoplanes</taxon>
    </lineage>
</organism>
<dbReference type="Proteomes" id="UP000598174">
    <property type="component" value="Unassembled WGS sequence"/>
</dbReference>
<dbReference type="AlphaFoldDB" id="A0A919J3E9"/>
<feature type="chain" id="PRO_5039700772" description="Lipoprotein" evidence="1">
    <location>
        <begin position="19"/>
        <end position="231"/>
    </location>
</feature>
<dbReference type="EMBL" id="BOMM01000038">
    <property type="protein sequence ID" value="GIE12253.1"/>
    <property type="molecule type" value="Genomic_DNA"/>
</dbReference>
<proteinExistence type="predicted"/>
<gene>
    <name evidence="2" type="ORF">Afe05nite_40930</name>
</gene>
<evidence type="ECO:0000256" key="1">
    <source>
        <dbReference type="SAM" id="SignalP"/>
    </source>
</evidence>
<reference evidence="2" key="1">
    <citation type="submission" date="2021-01" db="EMBL/GenBank/DDBJ databases">
        <title>Whole genome shotgun sequence of Actinoplanes ferrugineus NBRC 15555.</title>
        <authorList>
            <person name="Komaki H."/>
            <person name="Tamura T."/>
        </authorList>
    </citation>
    <scope>NUCLEOTIDE SEQUENCE</scope>
    <source>
        <strain evidence="2">NBRC 15555</strain>
    </source>
</reference>
<accession>A0A919J3E9</accession>
<sequence>MVALLLLTALVGCSSRTAQPTPGKAPEEERVAVAALRGRSGSSLTVRDAASRIRVELATLPGLLYRISTPAGSGLAPRVTGANGRLVASLLPTGGDGPDEVRIVLNRDVRWQLDLPAGAGEQQLDLRRGRVSRLDLGASGLVELRLPKPDTIVPITLRGGVGGVLITAEPGTPLRVRLDRGAGSWLGGAPAAPGTVRQVGARPGTLAGYGIRARSSVGSFAVRTAPPRPAD</sequence>
<comment type="caution">
    <text evidence="2">The sequence shown here is derived from an EMBL/GenBank/DDBJ whole genome shotgun (WGS) entry which is preliminary data.</text>
</comment>
<keyword evidence="1" id="KW-0732">Signal</keyword>
<feature type="signal peptide" evidence="1">
    <location>
        <begin position="1"/>
        <end position="18"/>
    </location>
</feature>
<protein>
    <recommendedName>
        <fullName evidence="4">Lipoprotein</fullName>
    </recommendedName>
</protein>